<dbReference type="InterPro" id="IPR001387">
    <property type="entry name" value="Cro/C1-type_HTH"/>
</dbReference>
<feature type="domain" description="HTH cro/C1-type" evidence="4">
    <location>
        <begin position="62"/>
        <end position="105"/>
    </location>
</feature>
<dbReference type="PANTHER" id="PTHR36511:SF3">
    <property type="entry name" value="ANTITOXIN HIGA-2"/>
    <property type="match status" value="1"/>
</dbReference>
<comment type="caution">
    <text evidence="5">The sequence shown here is derived from an EMBL/GenBank/DDBJ whole genome shotgun (WGS) entry which is preliminary data.</text>
</comment>
<dbReference type="Proteomes" id="UP000320455">
    <property type="component" value="Unassembled WGS sequence"/>
</dbReference>
<dbReference type="InterPro" id="IPR052359">
    <property type="entry name" value="HTH-type_reg/antitoxin"/>
</dbReference>
<dbReference type="SUPFAM" id="SSF47413">
    <property type="entry name" value="lambda repressor-like DNA-binding domains"/>
    <property type="match status" value="1"/>
</dbReference>
<reference evidence="6" key="1">
    <citation type="journal article" date="2020" name="Phytopathology">
        <title>Genomic acquisitions in emerging populations of Xanthomonas vasicola pv. vasculorum infecting corn in the U.S. and Argentina.</title>
        <authorList>
            <person name="Perez-Quintero A.L."/>
        </authorList>
    </citation>
    <scope>NUCLEOTIDE SEQUENCE [LARGE SCALE GENOMIC DNA]</scope>
    <source>
        <strain evidence="6">Xvh-L</strain>
    </source>
</reference>
<evidence type="ECO:0000256" key="3">
    <source>
        <dbReference type="ARBA" id="ARBA00023163"/>
    </source>
</evidence>
<dbReference type="InterPro" id="IPR010982">
    <property type="entry name" value="Lambda_DNA-bd_dom_sf"/>
</dbReference>
<dbReference type="EMBL" id="VOCK01000046">
    <property type="protein sequence ID" value="TWQ50091.1"/>
    <property type="molecule type" value="Genomic_DNA"/>
</dbReference>
<keyword evidence="3" id="KW-0804">Transcription</keyword>
<dbReference type="Gene3D" id="1.10.260.40">
    <property type="entry name" value="lambda repressor-like DNA-binding domains"/>
    <property type="match status" value="1"/>
</dbReference>
<dbReference type="PANTHER" id="PTHR36511">
    <property type="entry name" value="MERR FAMILY BACTERIAL REGULATORY PROTEIN"/>
    <property type="match status" value="1"/>
</dbReference>
<dbReference type="PROSITE" id="PS50943">
    <property type="entry name" value="HTH_CROC1"/>
    <property type="match status" value="1"/>
</dbReference>
<gene>
    <name evidence="5" type="ORF">FQK01_19790</name>
</gene>
<evidence type="ECO:0000259" key="4">
    <source>
        <dbReference type="PROSITE" id="PS50943"/>
    </source>
</evidence>
<dbReference type="GO" id="GO:0003677">
    <property type="term" value="F:DNA binding"/>
    <property type="evidence" value="ECO:0007669"/>
    <property type="project" value="UniProtKB-KW"/>
</dbReference>
<evidence type="ECO:0000313" key="6">
    <source>
        <dbReference type="Proteomes" id="UP000320455"/>
    </source>
</evidence>
<organism evidence="5 6">
    <name type="scientific">Xanthomonas vasicola</name>
    <dbReference type="NCBI Taxonomy" id="56459"/>
    <lineage>
        <taxon>Bacteria</taxon>
        <taxon>Pseudomonadati</taxon>
        <taxon>Pseudomonadota</taxon>
        <taxon>Gammaproteobacteria</taxon>
        <taxon>Lysobacterales</taxon>
        <taxon>Lysobacteraceae</taxon>
        <taxon>Xanthomonas</taxon>
    </lineage>
</organism>
<sequence length="117" mass="12717">MDGVKVGAELRAKKSAAESGIMASIHETVADLHRAGVVKVETMREFDEMCLAPVEELSPAQIVSIRKKSRVSQPVLATYLNVSKSSVSQWERGDKKPDGAAMKLLNLVKRKGLEVLA</sequence>
<name>A0ABD7S5M9_XANVA</name>
<protein>
    <submittedName>
        <fullName evidence="5">DNA-binding transcriptional regulator</fullName>
    </submittedName>
</protein>
<evidence type="ECO:0000256" key="1">
    <source>
        <dbReference type="ARBA" id="ARBA00023015"/>
    </source>
</evidence>
<accession>A0ABD7S5M9</accession>
<keyword evidence="2 5" id="KW-0238">DNA-binding</keyword>
<keyword evidence="1" id="KW-0805">Transcription regulation</keyword>
<evidence type="ECO:0000313" key="5">
    <source>
        <dbReference type="EMBL" id="TWQ50091.1"/>
    </source>
</evidence>
<dbReference type="Pfam" id="PF01381">
    <property type="entry name" value="HTH_3"/>
    <property type="match status" value="1"/>
</dbReference>
<evidence type="ECO:0000256" key="2">
    <source>
        <dbReference type="ARBA" id="ARBA00023125"/>
    </source>
</evidence>
<proteinExistence type="predicted"/>
<keyword evidence="6" id="KW-1185">Reference proteome</keyword>
<dbReference type="AlphaFoldDB" id="A0ABD7S5M9"/>
<dbReference type="CDD" id="cd00093">
    <property type="entry name" value="HTH_XRE"/>
    <property type="match status" value="1"/>
</dbReference>